<feature type="transmembrane region" description="Helical" evidence="8">
    <location>
        <begin position="123"/>
        <end position="146"/>
    </location>
</feature>
<keyword evidence="3" id="KW-0762">Sugar transport</keyword>
<dbReference type="eggNOG" id="KOG1583">
    <property type="taxonomic scope" value="Eukaryota"/>
</dbReference>
<dbReference type="EMBL" id="GG745332">
    <property type="protein sequence ID" value="KNE57848.1"/>
    <property type="molecule type" value="Genomic_DNA"/>
</dbReference>
<dbReference type="STRING" id="578462.A0A0L0S5N1"/>
<dbReference type="AlphaFoldDB" id="A0A0L0S5N1"/>
<evidence type="ECO:0000256" key="2">
    <source>
        <dbReference type="ARBA" id="ARBA00022448"/>
    </source>
</evidence>
<accession>A0A0L0S5N1</accession>
<keyword evidence="6 8" id="KW-0472">Membrane</keyword>
<proteinExistence type="predicted"/>
<protein>
    <submittedName>
        <fullName evidence="9">UDP-galactose transporter</fullName>
    </submittedName>
</protein>
<feature type="compositionally biased region" description="Basic and acidic residues" evidence="7">
    <location>
        <begin position="397"/>
        <end position="411"/>
    </location>
</feature>
<feature type="transmembrane region" description="Helical" evidence="8">
    <location>
        <begin position="211"/>
        <end position="230"/>
    </location>
</feature>
<reference evidence="10" key="2">
    <citation type="submission" date="2009-11" db="EMBL/GenBank/DDBJ databases">
        <title>The Genome Sequence of Allomyces macrogynus strain ATCC 38327.</title>
        <authorList>
            <consortium name="The Broad Institute Genome Sequencing Platform"/>
            <person name="Russ C."/>
            <person name="Cuomo C."/>
            <person name="Shea T."/>
            <person name="Young S.K."/>
            <person name="Zeng Q."/>
            <person name="Koehrsen M."/>
            <person name="Haas B."/>
            <person name="Borodovsky M."/>
            <person name="Guigo R."/>
            <person name="Alvarado L."/>
            <person name="Berlin A."/>
            <person name="Borenstein D."/>
            <person name="Chen Z."/>
            <person name="Engels R."/>
            <person name="Freedman E."/>
            <person name="Gellesch M."/>
            <person name="Goldberg J."/>
            <person name="Griggs A."/>
            <person name="Gujja S."/>
            <person name="Heiman D."/>
            <person name="Hepburn T."/>
            <person name="Howarth C."/>
            <person name="Jen D."/>
            <person name="Larson L."/>
            <person name="Lewis B."/>
            <person name="Mehta T."/>
            <person name="Park D."/>
            <person name="Pearson M."/>
            <person name="Roberts A."/>
            <person name="Saif S."/>
            <person name="Shenoy N."/>
            <person name="Sisk P."/>
            <person name="Stolte C."/>
            <person name="Sykes S."/>
            <person name="Walk T."/>
            <person name="White J."/>
            <person name="Yandava C."/>
            <person name="Burger G."/>
            <person name="Gray M.W."/>
            <person name="Holland P.W.H."/>
            <person name="King N."/>
            <person name="Lang F.B.F."/>
            <person name="Roger A.J."/>
            <person name="Ruiz-Trillo I."/>
            <person name="Lander E."/>
            <person name="Nusbaum C."/>
        </authorList>
    </citation>
    <scope>NUCLEOTIDE SEQUENCE [LARGE SCALE GENOMIC DNA]</scope>
    <source>
        <strain evidence="10">ATCC 38327</strain>
    </source>
</reference>
<dbReference type="VEuPathDB" id="FungiDB:AMAG_04693"/>
<evidence type="ECO:0000256" key="1">
    <source>
        <dbReference type="ARBA" id="ARBA00004127"/>
    </source>
</evidence>
<dbReference type="Pfam" id="PF08449">
    <property type="entry name" value="UAA"/>
    <property type="match status" value="1"/>
</dbReference>
<feature type="transmembrane region" description="Helical" evidence="8">
    <location>
        <begin position="178"/>
        <end position="199"/>
    </location>
</feature>
<evidence type="ECO:0000313" key="9">
    <source>
        <dbReference type="EMBL" id="KNE57848.1"/>
    </source>
</evidence>
<dbReference type="OMA" id="WAFEYNI"/>
<evidence type="ECO:0000313" key="10">
    <source>
        <dbReference type="Proteomes" id="UP000054350"/>
    </source>
</evidence>
<dbReference type="OrthoDB" id="999962at2759"/>
<feature type="region of interest" description="Disordered" evidence="7">
    <location>
        <begin position="366"/>
        <end position="427"/>
    </location>
</feature>
<name>A0A0L0S5N1_ALLM3</name>
<organism evidence="9 10">
    <name type="scientific">Allomyces macrogynus (strain ATCC 38327)</name>
    <name type="common">Allomyces javanicus var. macrogynus</name>
    <dbReference type="NCBI Taxonomy" id="578462"/>
    <lineage>
        <taxon>Eukaryota</taxon>
        <taxon>Fungi</taxon>
        <taxon>Fungi incertae sedis</taxon>
        <taxon>Blastocladiomycota</taxon>
        <taxon>Blastocladiomycetes</taxon>
        <taxon>Blastocladiales</taxon>
        <taxon>Blastocladiaceae</taxon>
        <taxon>Allomyces</taxon>
    </lineage>
</organism>
<evidence type="ECO:0000256" key="4">
    <source>
        <dbReference type="ARBA" id="ARBA00022692"/>
    </source>
</evidence>
<keyword evidence="5 8" id="KW-1133">Transmembrane helix</keyword>
<feature type="transmembrane region" description="Helical" evidence="8">
    <location>
        <begin position="48"/>
        <end position="67"/>
    </location>
</feature>
<evidence type="ECO:0000256" key="8">
    <source>
        <dbReference type="SAM" id="Phobius"/>
    </source>
</evidence>
<evidence type="ECO:0000256" key="7">
    <source>
        <dbReference type="SAM" id="MobiDB-lite"/>
    </source>
</evidence>
<dbReference type="GO" id="GO:0005462">
    <property type="term" value="F:UDP-N-acetylglucosamine transmembrane transporter activity"/>
    <property type="evidence" value="ECO:0007669"/>
    <property type="project" value="TreeGrafter"/>
</dbReference>
<feature type="transmembrane region" description="Helical" evidence="8">
    <location>
        <begin position="250"/>
        <end position="269"/>
    </location>
</feature>
<reference evidence="9 10" key="1">
    <citation type="submission" date="2009-11" db="EMBL/GenBank/DDBJ databases">
        <title>Annotation of Allomyces macrogynus ATCC 38327.</title>
        <authorList>
            <consortium name="The Broad Institute Genome Sequencing Platform"/>
            <person name="Russ C."/>
            <person name="Cuomo C."/>
            <person name="Burger G."/>
            <person name="Gray M.W."/>
            <person name="Holland P.W.H."/>
            <person name="King N."/>
            <person name="Lang F.B.F."/>
            <person name="Roger A.J."/>
            <person name="Ruiz-Trillo I."/>
            <person name="Young S.K."/>
            <person name="Zeng Q."/>
            <person name="Gargeya S."/>
            <person name="Fitzgerald M."/>
            <person name="Haas B."/>
            <person name="Abouelleil A."/>
            <person name="Alvarado L."/>
            <person name="Arachchi H.M."/>
            <person name="Berlin A."/>
            <person name="Chapman S.B."/>
            <person name="Gearin G."/>
            <person name="Goldberg J."/>
            <person name="Griggs A."/>
            <person name="Gujja S."/>
            <person name="Hansen M."/>
            <person name="Heiman D."/>
            <person name="Howarth C."/>
            <person name="Larimer J."/>
            <person name="Lui A."/>
            <person name="MacDonald P.J.P."/>
            <person name="McCowen C."/>
            <person name="Montmayeur A."/>
            <person name="Murphy C."/>
            <person name="Neiman D."/>
            <person name="Pearson M."/>
            <person name="Priest M."/>
            <person name="Roberts A."/>
            <person name="Saif S."/>
            <person name="Shea T."/>
            <person name="Sisk P."/>
            <person name="Stolte C."/>
            <person name="Sykes S."/>
            <person name="Wortman J."/>
            <person name="Nusbaum C."/>
            <person name="Birren B."/>
        </authorList>
    </citation>
    <scope>NUCLEOTIDE SEQUENCE [LARGE SCALE GENOMIC DNA]</scope>
    <source>
        <strain evidence="9 10">ATCC 38327</strain>
    </source>
</reference>
<evidence type="ECO:0000256" key="3">
    <source>
        <dbReference type="ARBA" id="ARBA00022597"/>
    </source>
</evidence>
<feature type="transmembrane region" description="Helical" evidence="8">
    <location>
        <begin position="289"/>
        <end position="307"/>
    </location>
</feature>
<feature type="transmembrane region" description="Helical" evidence="8">
    <location>
        <begin position="152"/>
        <end position="171"/>
    </location>
</feature>
<evidence type="ECO:0000256" key="5">
    <source>
        <dbReference type="ARBA" id="ARBA00022989"/>
    </source>
</evidence>
<dbReference type="PANTHER" id="PTHR10778">
    <property type="entry name" value="SOLUTE CARRIER FAMILY 35 MEMBER B"/>
    <property type="match status" value="1"/>
</dbReference>
<dbReference type="GO" id="GO:0000139">
    <property type="term" value="C:Golgi membrane"/>
    <property type="evidence" value="ECO:0007669"/>
    <property type="project" value="TreeGrafter"/>
</dbReference>
<sequence>MPPQTGLLQHDVASSTVASVDRASDPVMPSNSPRFAVAPITTLALRDAWLLAVALVFGGCCSNAYFLERLVRIESSSTHLLTFAQFAFVSAVNLPRFLEPRPSVPTGPWWRLSWRLRPPVIPYAKWMVIVVAFTLVNVMNNLALAYKVPMPVHIVFRSGSLMVTMAINVLVARRRYPLRAVMAVLLVSVGIMSTVIMAQPRSTTASSATSVPHYTIGILLMSGALVLSGFMGLYQERIYHEYGRHWEEGLFYSHALALPIFLVLAPSISREITVFNASPPSVIPWIPSLWLLLAFNTATQYLCISAVHQLTSLASSLTTNLILTIRKLVSLLLSMLSFGTPLTVQTLGGPLLVAVGTYMYATAPGPATITKEKPEPPVAPTSDEDATASPPRRRSVRLREVARAKATDKRAASPPENENVLKSGRPH</sequence>
<evidence type="ECO:0000256" key="6">
    <source>
        <dbReference type="ARBA" id="ARBA00023136"/>
    </source>
</evidence>
<feature type="transmembrane region" description="Helical" evidence="8">
    <location>
        <begin position="328"/>
        <end position="361"/>
    </location>
</feature>
<dbReference type="InterPro" id="IPR013657">
    <property type="entry name" value="SCL35B1-4/HUT1"/>
</dbReference>
<dbReference type="GO" id="GO:0005464">
    <property type="term" value="F:UDP-xylose transmembrane transporter activity"/>
    <property type="evidence" value="ECO:0007669"/>
    <property type="project" value="TreeGrafter"/>
</dbReference>
<gene>
    <name evidence="9" type="ORF">AMAG_04693</name>
</gene>
<dbReference type="PANTHER" id="PTHR10778:SF4">
    <property type="entry name" value="NUCLEOTIDE SUGAR TRANSPORTER SLC35B4"/>
    <property type="match status" value="1"/>
</dbReference>
<keyword evidence="10" id="KW-1185">Reference proteome</keyword>
<keyword evidence="4 8" id="KW-0812">Transmembrane</keyword>
<dbReference type="Proteomes" id="UP000054350">
    <property type="component" value="Unassembled WGS sequence"/>
</dbReference>
<comment type="subcellular location">
    <subcellularLocation>
        <location evidence="1">Endomembrane system</location>
        <topology evidence="1">Multi-pass membrane protein</topology>
    </subcellularLocation>
</comment>
<keyword evidence="2" id="KW-0813">Transport</keyword>
<dbReference type="GO" id="GO:0005789">
    <property type="term" value="C:endoplasmic reticulum membrane"/>
    <property type="evidence" value="ECO:0007669"/>
    <property type="project" value="TreeGrafter"/>
</dbReference>